<evidence type="ECO:0000256" key="2">
    <source>
        <dbReference type="ARBA" id="ARBA00023125"/>
    </source>
</evidence>
<protein>
    <submittedName>
        <fullName evidence="6">Site-specific integrase</fullName>
    </submittedName>
</protein>
<gene>
    <name evidence="6" type="ORF">H8K32_10000</name>
</gene>
<keyword evidence="1" id="KW-0229">DNA integration</keyword>
<dbReference type="InterPro" id="IPR010998">
    <property type="entry name" value="Integrase_recombinase_N"/>
</dbReference>
<sequence>MSDKQRDLEELVDEWLATKSLSPHTLRSYTNSMRRLSNWLAQSGETLGEMKTSSYENFLEWLSNTSYDGGRGLSHPSVVQIQRITGNFFQWAVEHGLLIRSPSWGIKLPSSPILNPQITALSNNKETTKLGGADGARVDDILGKPITNCQEKYQQSALICNLIVWTGLNLEEIAKARLVATLEHENTAEITLNLGNSNEEVTASVPLHVVTWLYKFYGLSPNRRLPEQGLPLIPPKRRTNVSSSTLYRILRNLSFRDGRSVSIRSLRAHVRKIANEQEIPPATIAYLQRVSNFLINAQRPRSIDTTIKILLCSFRN</sequence>
<dbReference type="GO" id="GO:0003677">
    <property type="term" value="F:DNA binding"/>
    <property type="evidence" value="ECO:0007669"/>
    <property type="project" value="UniProtKB-UniRule"/>
</dbReference>
<evidence type="ECO:0000256" key="1">
    <source>
        <dbReference type="ARBA" id="ARBA00022908"/>
    </source>
</evidence>
<comment type="caution">
    <text evidence="6">The sequence shown here is derived from an EMBL/GenBank/DDBJ whole genome shotgun (WGS) entry which is preliminary data.</text>
</comment>
<dbReference type="GO" id="GO:0006310">
    <property type="term" value="P:DNA recombination"/>
    <property type="evidence" value="ECO:0007669"/>
    <property type="project" value="UniProtKB-KW"/>
</dbReference>
<keyword evidence="2 4" id="KW-0238">DNA-binding</keyword>
<evidence type="ECO:0000313" key="7">
    <source>
        <dbReference type="Proteomes" id="UP000634011"/>
    </source>
</evidence>
<feature type="domain" description="Core-binding (CB)" evidence="5">
    <location>
        <begin position="6"/>
        <end position="93"/>
    </location>
</feature>
<proteinExistence type="predicted"/>
<dbReference type="Pfam" id="PF02899">
    <property type="entry name" value="Phage_int_SAM_1"/>
    <property type="match status" value="1"/>
</dbReference>
<dbReference type="PROSITE" id="PS51900">
    <property type="entry name" value="CB"/>
    <property type="match status" value="1"/>
</dbReference>
<keyword evidence="3" id="KW-0233">DNA recombination</keyword>
<evidence type="ECO:0000256" key="3">
    <source>
        <dbReference type="ARBA" id="ARBA00023172"/>
    </source>
</evidence>
<accession>A0A923HHV2</accession>
<dbReference type="GO" id="GO:0015074">
    <property type="term" value="P:DNA integration"/>
    <property type="evidence" value="ECO:0007669"/>
    <property type="project" value="UniProtKB-KW"/>
</dbReference>
<name>A0A923HHV2_9BURK</name>
<dbReference type="InterPro" id="IPR044068">
    <property type="entry name" value="CB"/>
</dbReference>
<dbReference type="InterPro" id="IPR011010">
    <property type="entry name" value="DNA_brk_join_enz"/>
</dbReference>
<dbReference type="InterPro" id="IPR013762">
    <property type="entry name" value="Integrase-like_cat_sf"/>
</dbReference>
<evidence type="ECO:0000256" key="4">
    <source>
        <dbReference type="PROSITE-ProRule" id="PRU01248"/>
    </source>
</evidence>
<dbReference type="Proteomes" id="UP000634011">
    <property type="component" value="Unassembled WGS sequence"/>
</dbReference>
<dbReference type="EMBL" id="JACOFV010000008">
    <property type="protein sequence ID" value="MBC3862430.1"/>
    <property type="molecule type" value="Genomic_DNA"/>
</dbReference>
<dbReference type="RefSeq" id="WP_186912357.1">
    <property type="nucleotide sequence ID" value="NZ_JACOFV010000008.1"/>
</dbReference>
<dbReference type="Gene3D" id="1.10.150.130">
    <property type="match status" value="1"/>
</dbReference>
<dbReference type="Gene3D" id="1.10.443.10">
    <property type="entry name" value="Intergrase catalytic core"/>
    <property type="match status" value="1"/>
</dbReference>
<evidence type="ECO:0000259" key="5">
    <source>
        <dbReference type="PROSITE" id="PS51900"/>
    </source>
</evidence>
<evidence type="ECO:0000313" key="6">
    <source>
        <dbReference type="EMBL" id="MBC3862430.1"/>
    </source>
</evidence>
<keyword evidence="7" id="KW-1185">Reference proteome</keyword>
<reference evidence="6" key="1">
    <citation type="submission" date="2020-08" db="EMBL/GenBank/DDBJ databases">
        <title>Novel species isolated from subtropical streams in China.</title>
        <authorList>
            <person name="Lu H."/>
        </authorList>
    </citation>
    <scope>NUCLEOTIDE SEQUENCE</scope>
    <source>
        <strain evidence="6">KACC 12607</strain>
    </source>
</reference>
<dbReference type="SUPFAM" id="SSF56349">
    <property type="entry name" value="DNA breaking-rejoining enzymes"/>
    <property type="match status" value="1"/>
</dbReference>
<organism evidence="6 7">
    <name type="scientific">Undibacterium jejuense</name>
    <dbReference type="NCBI Taxonomy" id="1344949"/>
    <lineage>
        <taxon>Bacteria</taxon>
        <taxon>Pseudomonadati</taxon>
        <taxon>Pseudomonadota</taxon>
        <taxon>Betaproteobacteria</taxon>
        <taxon>Burkholderiales</taxon>
        <taxon>Oxalobacteraceae</taxon>
        <taxon>Undibacterium</taxon>
    </lineage>
</organism>
<dbReference type="InterPro" id="IPR004107">
    <property type="entry name" value="Integrase_SAM-like_N"/>
</dbReference>
<dbReference type="AlphaFoldDB" id="A0A923HHV2"/>